<dbReference type="EMBL" id="BMAT01009641">
    <property type="protein sequence ID" value="GFS10879.1"/>
    <property type="molecule type" value="Genomic_DNA"/>
</dbReference>
<sequence>MRSKKLVVHTSGHPLVNVLGWTAKLRGPDGLCRSNGEERTAAPSISPADDGNVPDCAARVKDSEKLKQKEVKVKLGKKIRLATWNVRSMSAGKLENITDECNRNNVDILGIVEHRWSKQGHFSPKNGGTFIYSGRDKPGQSGVAIYLNELARKYLLG</sequence>
<organism evidence="2 3">
    <name type="scientific">Elysia marginata</name>
    <dbReference type="NCBI Taxonomy" id="1093978"/>
    <lineage>
        <taxon>Eukaryota</taxon>
        <taxon>Metazoa</taxon>
        <taxon>Spiralia</taxon>
        <taxon>Lophotrochozoa</taxon>
        <taxon>Mollusca</taxon>
        <taxon>Gastropoda</taxon>
        <taxon>Heterobranchia</taxon>
        <taxon>Euthyneura</taxon>
        <taxon>Panpulmonata</taxon>
        <taxon>Sacoglossa</taxon>
        <taxon>Placobranchoidea</taxon>
        <taxon>Plakobranchidae</taxon>
        <taxon>Elysia</taxon>
    </lineage>
</organism>
<feature type="region of interest" description="Disordered" evidence="1">
    <location>
        <begin position="32"/>
        <end position="54"/>
    </location>
</feature>
<dbReference type="AlphaFoldDB" id="A0AAV4IKN5"/>
<protein>
    <submittedName>
        <fullName evidence="2">Craniofacial development protein 2</fullName>
    </submittedName>
</protein>
<evidence type="ECO:0000256" key="1">
    <source>
        <dbReference type="SAM" id="MobiDB-lite"/>
    </source>
</evidence>
<reference evidence="2 3" key="1">
    <citation type="journal article" date="2021" name="Elife">
        <title>Chloroplast acquisition without the gene transfer in kleptoplastic sea slugs, Plakobranchus ocellatus.</title>
        <authorList>
            <person name="Maeda T."/>
            <person name="Takahashi S."/>
            <person name="Yoshida T."/>
            <person name="Shimamura S."/>
            <person name="Takaki Y."/>
            <person name="Nagai Y."/>
            <person name="Toyoda A."/>
            <person name="Suzuki Y."/>
            <person name="Arimoto A."/>
            <person name="Ishii H."/>
            <person name="Satoh N."/>
            <person name="Nishiyama T."/>
            <person name="Hasebe M."/>
            <person name="Maruyama T."/>
            <person name="Minagawa J."/>
            <person name="Obokata J."/>
            <person name="Shigenobu S."/>
        </authorList>
    </citation>
    <scope>NUCLEOTIDE SEQUENCE [LARGE SCALE GENOMIC DNA]</scope>
</reference>
<evidence type="ECO:0000313" key="3">
    <source>
        <dbReference type="Proteomes" id="UP000762676"/>
    </source>
</evidence>
<gene>
    <name evidence="2" type="ORF">ElyMa_004820900</name>
</gene>
<keyword evidence="3" id="KW-1185">Reference proteome</keyword>
<dbReference type="SUPFAM" id="SSF56219">
    <property type="entry name" value="DNase I-like"/>
    <property type="match status" value="1"/>
</dbReference>
<dbReference type="InterPro" id="IPR036691">
    <property type="entry name" value="Endo/exonu/phosph_ase_sf"/>
</dbReference>
<dbReference type="Gene3D" id="3.60.10.10">
    <property type="entry name" value="Endonuclease/exonuclease/phosphatase"/>
    <property type="match status" value="1"/>
</dbReference>
<proteinExistence type="predicted"/>
<comment type="caution">
    <text evidence="2">The sequence shown here is derived from an EMBL/GenBank/DDBJ whole genome shotgun (WGS) entry which is preliminary data.</text>
</comment>
<evidence type="ECO:0000313" key="2">
    <source>
        <dbReference type="EMBL" id="GFS10879.1"/>
    </source>
</evidence>
<accession>A0AAV4IKN5</accession>
<dbReference type="Proteomes" id="UP000762676">
    <property type="component" value="Unassembled WGS sequence"/>
</dbReference>
<name>A0AAV4IKN5_9GAST</name>